<dbReference type="Gene3D" id="1.10.510.10">
    <property type="entry name" value="Transferase(Phosphotransferase) domain 1"/>
    <property type="match status" value="1"/>
</dbReference>
<organism evidence="1 2">
    <name type="scientific">Infirmifilum uzonense</name>
    <dbReference type="NCBI Taxonomy" id="1550241"/>
    <lineage>
        <taxon>Archaea</taxon>
        <taxon>Thermoproteota</taxon>
        <taxon>Thermoprotei</taxon>
        <taxon>Thermofilales</taxon>
        <taxon>Thermofilaceae</taxon>
        <taxon>Infirmifilum</taxon>
    </lineage>
</organism>
<dbReference type="InterPro" id="IPR052396">
    <property type="entry name" value="Meiotic_Drive_Suppr_Kinase"/>
</dbReference>
<dbReference type="GeneID" id="25402190"/>
<dbReference type="HOGENOM" id="CLU_095575_0_0_2"/>
<dbReference type="PANTHER" id="PTHR37171:SF1">
    <property type="entry name" value="SERINE_THREONINE-PROTEIN KINASE YRZF-RELATED"/>
    <property type="match status" value="1"/>
</dbReference>
<dbReference type="Proteomes" id="UP000067434">
    <property type="component" value="Chromosome"/>
</dbReference>
<keyword evidence="2" id="KW-1185">Reference proteome</keyword>
<dbReference type="PATRIC" id="fig|1550241.5.peg.1682"/>
<dbReference type="EMBL" id="CP009961">
    <property type="protein sequence ID" value="AKG39202.1"/>
    <property type="molecule type" value="Genomic_DNA"/>
</dbReference>
<evidence type="ECO:0000313" key="1">
    <source>
        <dbReference type="EMBL" id="AKG39202.1"/>
    </source>
</evidence>
<protein>
    <recommendedName>
        <fullName evidence="3">Serine/threonine protein kinase</fullName>
    </recommendedName>
</protein>
<proteinExistence type="predicted"/>
<dbReference type="RefSeq" id="WP_052884763.1">
    <property type="nucleotide sequence ID" value="NZ_CP009961.1"/>
</dbReference>
<evidence type="ECO:0000313" key="2">
    <source>
        <dbReference type="Proteomes" id="UP000067434"/>
    </source>
</evidence>
<dbReference type="PANTHER" id="PTHR37171">
    <property type="entry name" value="SERINE/THREONINE-PROTEIN KINASE YRZF-RELATED"/>
    <property type="match status" value="1"/>
</dbReference>
<dbReference type="OrthoDB" id="86092at2157"/>
<sequence>MDLLLEEIREWAQIITYPVPYSEELFRRVTEFRMLGIKRFIEEGGVEVLGKRVLGKGTVGIVVRAEFIGGTSVAVKIRRLDASRPTLLREARILHKINALNVGPRLIAASRNFLVWKFVEGVPLDEWILKSSATEIRLTFSLILSQLWTLDRIGVAHNELSRFKDHILVQRDGTPVIIDFESSSENKFASNIPQFLGFLLNENSRLARILYEKLGVKKSREEIVQTLRNYKKGRASLYDIYALLE</sequence>
<evidence type="ECO:0008006" key="3">
    <source>
        <dbReference type="Google" id="ProtNLM"/>
    </source>
</evidence>
<dbReference type="KEGG" id="thf:MA03_08125"/>
<gene>
    <name evidence="1" type="ORF">MA03_08125</name>
</gene>
<accession>A0A0F7FIG4</accession>
<dbReference type="InterPro" id="IPR011009">
    <property type="entry name" value="Kinase-like_dom_sf"/>
</dbReference>
<reference evidence="1 2" key="1">
    <citation type="journal article" date="2015" name="Stand. Genomic Sci.">
        <title>Complete genome sequence of and proposal of Thermofilum uzonense sp. nov. a novel hyperthermophilic crenarchaeon and emended description of the genus Thermofilum.</title>
        <authorList>
            <person name="Toshchakov S.V."/>
            <person name="Korzhenkov A.A."/>
            <person name="Samarov N.I."/>
            <person name="Mazunin I.O."/>
            <person name="Mozhey O.I."/>
            <person name="Shmyr I.S."/>
            <person name="Derbikova K.S."/>
            <person name="Taranov E.A."/>
            <person name="Dominova I.N."/>
            <person name="Bonch-Osmolovskaya E.A."/>
            <person name="Patrushev M.V."/>
            <person name="Podosokorskaya O.A."/>
            <person name="Kublanov I.V."/>
        </authorList>
    </citation>
    <scope>NUCLEOTIDE SEQUENCE [LARGE SCALE GENOMIC DNA]</scope>
    <source>
        <strain evidence="1 2">1807-2</strain>
    </source>
</reference>
<dbReference type="SUPFAM" id="SSF56112">
    <property type="entry name" value="Protein kinase-like (PK-like)"/>
    <property type="match status" value="1"/>
</dbReference>
<dbReference type="AlphaFoldDB" id="A0A0F7FIG4"/>
<dbReference type="STRING" id="1550241.MA03_08125"/>
<name>A0A0F7FIG4_9CREN</name>